<evidence type="ECO:0000256" key="2">
    <source>
        <dbReference type="ARBA" id="ARBA00011738"/>
    </source>
</evidence>
<dbReference type="Proteomes" id="UP000178089">
    <property type="component" value="Unassembled WGS sequence"/>
</dbReference>
<dbReference type="PANTHER" id="PTHR48099:SF5">
    <property type="entry name" value="C-1-TETRAHYDROFOLATE SYNTHASE, CYTOPLASMIC"/>
    <property type="match status" value="1"/>
</dbReference>
<evidence type="ECO:0000313" key="14">
    <source>
        <dbReference type="EMBL" id="OHA28829.1"/>
    </source>
</evidence>
<dbReference type="GO" id="GO:0004488">
    <property type="term" value="F:methylenetetrahydrofolate dehydrogenase (NADP+) activity"/>
    <property type="evidence" value="ECO:0007669"/>
    <property type="project" value="UniProtKB-UniRule"/>
</dbReference>
<dbReference type="HAMAP" id="MF_01576">
    <property type="entry name" value="THF_DHG_CYH"/>
    <property type="match status" value="1"/>
</dbReference>
<comment type="pathway">
    <text evidence="1 11">One-carbon metabolism; tetrahydrofolate interconversion.</text>
</comment>
<dbReference type="InterPro" id="IPR020631">
    <property type="entry name" value="THF_DH/CycHdrlase_NAD-bd_dom"/>
</dbReference>
<keyword evidence="7 11" id="KW-0560">Oxidoreductase</keyword>
<dbReference type="CDD" id="cd01080">
    <property type="entry name" value="NAD_bind_m-THF_DH_Cyclohyd"/>
    <property type="match status" value="1"/>
</dbReference>
<keyword evidence="9 11" id="KW-0486">Methionine biosynthesis</keyword>
<keyword evidence="4 11" id="KW-0658">Purine biosynthesis</keyword>
<evidence type="ECO:0000256" key="4">
    <source>
        <dbReference type="ARBA" id="ARBA00022755"/>
    </source>
</evidence>
<reference evidence="14 15" key="1">
    <citation type="journal article" date="2016" name="Nat. Commun.">
        <title>Thousands of microbial genomes shed light on interconnected biogeochemical processes in an aquifer system.</title>
        <authorList>
            <person name="Anantharaman K."/>
            <person name="Brown C.T."/>
            <person name="Hug L.A."/>
            <person name="Sharon I."/>
            <person name="Castelle C.J."/>
            <person name="Probst A.J."/>
            <person name="Thomas B.C."/>
            <person name="Singh A."/>
            <person name="Wilkins M.J."/>
            <person name="Karaoz U."/>
            <person name="Brodie E.L."/>
            <person name="Williams K.H."/>
            <person name="Hubbard S.S."/>
            <person name="Banfield J.F."/>
        </authorList>
    </citation>
    <scope>NUCLEOTIDE SEQUENCE [LARGE SCALE GENOMIC DNA]</scope>
</reference>
<dbReference type="EC" id="3.5.4.9" evidence="11"/>
<keyword evidence="8 11" id="KW-0368">Histidine biosynthesis</keyword>
<keyword evidence="6 11" id="KW-0521">NADP</keyword>
<dbReference type="GO" id="GO:0035999">
    <property type="term" value="P:tetrahydrofolate interconversion"/>
    <property type="evidence" value="ECO:0007669"/>
    <property type="project" value="UniProtKB-UniRule"/>
</dbReference>
<evidence type="ECO:0000256" key="5">
    <source>
        <dbReference type="ARBA" id="ARBA00022801"/>
    </source>
</evidence>
<dbReference type="InterPro" id="IPR000672">
    <property type="entry name" value="THF_DH/CycHdrlase"/>
</dbReference>
<name>A0A1G2N070_9BACT</name>
<comment type="similarity">
    <text evidence="11">Belongs to the tetrahydrofolate dehydrogenase/cyclohydrolase family.</text>
</comment>
<dbReference type="PROSITE" id="PS00767">
    <property type="entry name" value="THF_DHG_CYH_2"/>
    <property type="match status" value="1"/>
</dbReference>
<dbReference type="InterPro" id="IPR036291">
    <property type="entry name" value="NAD(P)-bd_dom_sf"/>
</dbReference>
<dbReference type="PANTHER" id="PTHR48099">
    <property type="entry name" value="C-1-TETRAHYDROFOLATE SYNTHASE, CYTOPLASMIC-RELATED"/>
    <property type="match status" value="1"/>
</dbReference>
<dbReference type="GO" id="GO:0009086">
    <property type="term" value="P:methionine biosynthetic process"/>
    <property type="evidence" value="ECO:0007669"/>
    <property type="project" value="UniProtKB-KW"/>
</dbReference>
<comment type="caution">
    <text evidence="11">Lacks conserved residue(s) required for the propagation of feature annotation.</text>
</comment>
<feature type="binding site" evidence="11">
    <location>
        <position position="229"/>
    </location>
    <ligand>
        <name>NADP(+)</name>
        <dbReference type="ChEBI" id="CHEBI:58349"/>
    </ligand>
</feature>
<dbReference type="GO" id="GO:0006164">
    <property type="term" value="P:purine nucleotide biosynthetic process"/>
    <property type="evidence" value="ECO:0007669"/>
    <property type="project" value="UniProtKB-KW"/>
</dbReference>
<feature type="binding site" evidence="11">
    <location>
        <begin position="163"/>
        <end position="165"/>
    </location>
    <ligand>
        <name>NADP(+)</name>
        <dbReference type="ChEBI" id="CHEBI:58349"/>
    </ligand>
</feature>
<dbReference type="UniPathway" id="UPA00193"/>
<evidence type="ECO:0000259" key="12">
    <source>
        <dbReference type="Pfam" id="PF00763"/>
    </source>
</evidence>
<dbReference type="InterPro" id="IPR020867">
    <property type="entry name" value="THF_DH/CycHdrlase_CS"/>
</dbReference>
<dbReference type="Pfam" id="PF02882">
    <property type="entry name" value="THF_DHG_CYH_C"/>
    <property type="match status" value="1"/>
</dbReference>
<keyword evidence="5 11" id="KW-0378">Hydrolase</keyword>
<dbReference type="PRINTS" id="PR00085">
    <property type="entry name" value="THFDHDRGNASE"/>
</dbReference>
<dbReference type="InterPro" id="IPR020630">
    <property type="entry name" value="THF_DH/CycHdrlase_cat_dom"/>
</dbReference>
<dbReference type="GO" id="GO:0000105">
    <property type="term" value="P:L-histidine biosynthetic process"/>
    <property type="evidence" value="ECO:0007669"/>
    <property type="project" value="UniProtKB-KW"/>
</dbReference>
<evidence type="ECO:0000313" key="15">
    <source>
        <dbReference type="Proteomes" id="UP000178089"/>
    </source>
</evidence>
<accession>A0A1G2N070</accession>
<protein>
    <recommendedName>
        <fullName evidence="11">Bifunctional protein FolD</fullName>
    </recommendedName>
    <domain>
        <recommendedName>
            <fullName evidence="11">Methylenetetrahydrofolate dehydrogenase</fullName>
            <ecNumber evidence="11">1.5.1.5</ecNumber>
        </recommendedName>
    </domain>
    <domain>
        <recommendedName>
            <fullName evidence="11">Methenyltetrahydrofolate cyclohydrolase</fullName>
            <ecNumber evidence="11">3.5.4.9</ecNumber>
        </recommendedName>
    </domain>
</protein>
<dbReference type="InterPro" id="IPR046346">
    <property type="entry name" value="Aminoacid_DH-like_N_sf"/>
</dbReference>
<dbReference type="EC" id="1.5.1.5" evidence="11"/>
<comment type="caution">
    <text evidence="14">The sequence shown here is derived from an EMBL/GenBank/DDBJ whole genome shotgun (WGS) entry which is preliminary data.</text>
</comment>
<keyword evidence="11" id="KW-0028">Amino-acid biosynthesis</keyword>
<dbReference type="EMBL" id="MHRT01000007">
    <property type="protein sequence ID" value="OHA28829.1"/>
    <property type="molecule type" value="Genomic_DNA"/>
</dbReference>
<dbReference type="PROSITE" id="PS00766">
    <property type="entry name" value="THF_DHG_CYH_1"/>
    <property type="match status" value="1"/>
</dbReference>
<comment type="catalytic activity">
    <reaction evidence="11">
        <text>(6R)-5,10-methylene-5,6,7,8-tetrahydrofolate + NADP(+) = (6R)-5,10-methenyltetrahydrofolate + NADPH</text>
        <dbReference type="Rhea" id="RHEA:22812"/>
        <dbReference type="ChEBI" id="CHEBI:15636"/>
        <dbReference type="ChEBI" id="CHEBI:57455"/>
        <dbReference type="ChEBI" id="CHEBI:57783"/>
        <dbReference type="ChEBI" id="CHEBI:58349"/>
        <dbReference type="EC" id="1.5.1.5"/>
    </reaction>
</comment>
<organism evidence="14 15">
    <name type="scientific">Candidatus Taylorbacteria bacterium RIFCSPHIGHO2_12_FULL_45_16</name>
    <dbReference type="NCBI Taxonomy" id="1802315"/>
    <lineage>
        <taxon>Bacteria</taxon>
        <taxon>Candidatus Tayloriibacteriota</taxon>
    </lineage>
</organism>
<dbReference type="SUPFAM" id="SSF51735">
    <property type="entry name" value="NAD(P)-binding Rossmann-fold domains"/>
    <property type="match status" value="1"/>
</dbReference>
<evidence type="ECO:0000256" key="6">
    <source>
        <dbReference type="ARBA" id="ARBA00022857"/>
    </source>
</evidence>
<dbReference type="GO" id="GO:0005829">
    <property type="term" value="C:cytosol"/>
    <property type="evidence" value="ECO:0007669"/>
    <property type="project" value="TreeGrafter"/>
</dbReference>
<keyword evidence="3 11" id="KW-0554">One-carbon metabolism</keyword>
<comment type="function">
    <text evidence="11">Catalyzes the oxidation of 5,10-methylenetetrahydrofolate to 5,10-methenyltetrahydrofolate and then the hydrolysis of 5,10-methenyltetrahydrofolate to 10-formyltetrahydrofolate.</text>
</comment>
<dbReference type="Pfam" id="PF00763">
    <property type="entry name" value="THF_DHG_CYH"/>
    <property type="match status" value="1"/>
</dbReference>
<comment type="subunit">
    <text evidence="2 11">Homodimer.</text>
</comment>
<dbReference type="Gene3D" id="3.40.50.720">
    <property type="entry name" value="NAD(P)-binding Rossmann-like Domain"/>
    <property type="match status" value="1"/>
</dbReference>
<evidence type="ECO:0000256" key="11">
    <source>
        <dbReference type="HAMAP-Rule" id="MF_01576"/>
    </source>
</evidence>
<dbReference type="Gene3D" id="3.40.50.10860">
    <property type="entry name" value="Leucine Dehydrogenase, chain A, domain 1"/>
    <property type="match status" value="1"/>
</dbReference>
<evidence type="ECO:0000256" key="8">
    <source>
        <dbReference type="ARBA" id="ARBA00023102"/>
    </source>
</evidence>
<evidence type="ECO:0000256" key="9">
    <source>
        <dbReference type="ARBA" id="ARBA00023167"/>
    </source>
</evidence>
<comment type="catalytic activity">
    <reaction evidence="11">
        <text>(6R)-5,10-methenyltetrahydrofolate + H2O = (6R)-10-formyltetrahydrofolate + H(+)</text>
        <dbReference type="Rhea" id="RHEA:23700"/>
        <dbReference type="ChEBI" id="CHEBI:15377"/>
        <dbReference type="ChEBI" id="CHEBI:15378"/>
        <dbReference type="ChEBI" id="CHEBI:57455"/>
        <dbReference type="ChEBI" id="CHEBI:195366"/>
        <dbReference type="EC" id="3.5.4.9"/>
    </reaction>
</comment>
<keyword evidence="10 11" id="KW-0511">Multifunctional enzyme</keyword>
<gene>
    <name evidence="11" type="primary">folD</name>
    <name evidence="14" type="ORF">A3F51_02510</name>
</gene>
<sequence>MSATILSGLVARAARVSRLVEKVKKLSYIPQLAIIQIGDRSDSTAYIKAKMAFAKKIGVDIKYTNFKETISQPEVLAAVKNLNVDHSIQGIIIQLPLPADIDRATIIEAIDPTKDVDGLTSTNYDKLLSGDTFAIVPATARGVKELLAYYLISLKGKRVAVVGRSRLVGAPIAVLCRNDGAEVMVCHSKTVNLADETKKADIVIVAVGKPGLIGADHIKKGAIVIDIGISKMPDASLKGDVDFEAVKDIASAISPVPGGVGPMTVLGLFENIIDASL</sequence>
<evidence type="ECO:0000256" key="1">
    <source>
        <dbReference type="ARBA" id="ARBA00004777"/>
    </source>
</evidence>
<evidence type="ECO:0000259" key="13">
    <source>
        <dbReference type="Pfam" id="PF02882"/>
    </source>
</evidence>
<evidence type="ECO:0000256" key="10">
    <source>
        <dbReference type="ARBA" id="ARBA00023268"/>
    </source>
</evidence>
<feature type="domain" description="Tetrahydrofolate dehydrogenase/cyclohydrolase catalytic" evidence="12">
    <location>
        <begin position="16"/>
        <end position="117"/>
    </location>
</feature>
<evidence type="ECO:0000256" key="3">
    <source>
        <dbReference type="ARBA" id="ARBA00022563"/>
    </source>
</evidence>
<dbReference type="GO" id="GO:0004477">
    <property type="term" value="F:methenyltetrahydrofolate cyclohydrolase activity"/>
    <property type="evidence" value="ECO:0007669"/>
    <property type="project" value="UniProtKB-UniRule"/>
</dbReference>
<feature type="domain" description="Tetrahydrofolate dehydrogenase/cyclohydrolase NAD(P)-binding" evidence="13">
    <location>
        <begin position="137"/>
        <end position="275"/>
    </location>
</feature>
<proteinExistence type="inferred from homology"/>
<dbReference type="SUPFAM" id="SSF53223">
    <property type="entry name" value="Aminoacid dehydrogenase-like, N-terminal domain"/>
    <property type="match status" value="1"/>
</dbReference>
<dbReference type="STRING" id="1802315.A3F51_02510"/>
<dbReference type="AlphaFoldDB" id="A0A1G2N070"/>
<evidence type="ECO:0000256" key="7">
    <source>
        <dbReference type="ARBA" id="ARBA00023002"/>
    </source>
</evidence>
<dbReference type="FunFam" id="3.40.50.10860:FF:000005">
    <property type="entry name" value="C-1-tetrahydrofolate synthase, cytoplasmic, putative"/>
    <property type="match status" value="1"/>
</dbReference>